<feature type="chain" id="PRO_5045551502" description="Long-chain fatty acid transporter" evidence="1">
    <location>
        <begin position="31"/>
        <end position="459"/>
    </location>
</feature>
<evidence type="ECO:0008006" key="4">
    <source>
        <dbReference type="Google" id="ProtNLM"/>
    </source>
</evidence>
<dbReference type="SUPFAM" id="SSF56935">
    <property type="entry name" value="Porins"/>
    <property type="match status" value="1"/>
</dbReference>
<evidence type="ECO:0000256" key="1">
    <source>
        <dbReference type="SAM" id="SignalP"/>
    </source>
</evidence>
<protein>
    <recommendedName>
        <fullName evidence="4">Long-chain fatty acid transporter</fullName>
    </recommendedName>
</protein>
<proteinExistence type="predicted"/>
<keyword evidence="3" id="KW-1185">Reference proteome</keyword>
<reference evidence="2 3" key="1">
    <citation type="submission" date="2023-03" db="EMBL/GenBank/DDBJ databases">
        <title>Draft genome sequence of Thalassotalea eurytherma JCM 18482T.</title>
        <authorList>
            <person name="Sawabe T."/>
        </authorList>
    </citation>
    <scope>NUCLEOTIDE SEQUENCE [LARGE SCALE GENOMIC DNA]</scope>
    <source>
        <strain evidence="2 3">JCM 18482</strain>
    </source>
</reference>
<gene>
    <name evidence="2" type="ORF">theurythT_08260</name>
</gene>
<name>A0ABQ6H0G1_9GAMM</name>
<dbReference type="Gene3D" id="2.40.160.60">
    <property type="entry name" value="Outer membrane protein transport protein (OMPP1/FadL/TodX)"/>
    <property type="match status" value="1"/>
</dbReference>
<dbReference type="RefSeq" id="WP_284206707.1">
    <property type="nucleotide sequence ID" value="NZ_BSSU01000004.1"/>
</dbReference>
<evidence type="ECO:0000313" key="3">
    <source>
        <dbReference type="Proteomes" id="UP001157133"/>
    </source>
</evidence>
<accession>A0ABQ6H0G1</accession>
<comment type="caution">
    <text evidence="2">The sequence shown here is derived from an EMBL/GenBank/DDBJ whole genome shotgun (WGS) entry which is preliminary data.</text>
</comment>
<evidence type="ECO:0000313" key="2">
    <source>
        <dbReference type="EMBL" id="GLX81374.1"/>
    </source>
</evidence>
<dbReference type="EMBL" id="BSSU01000004">
    <property type="protein sequence ID" value="GLX81374.1"/>
    <property type="molecule type" value="Genomic_DNA"/>
</dbReference>
<sequence>MIQRPSNYRLRFKFGSLLVSSLMLSGYHCALLADEYHYNNLLVGGEAVSLGGAYTALSNDLSVMQYNVAGLGWVKRDKTASINTLSWEQTDFEQVFSNGEDFNRDAFSVIPGFFGLSIKEGKWSYGVSIAATDFSKERSNQDVFYQRPSTDSSISQTVNEYVNINIDNSAYKFTLGTAYSPHAALSYGASLSIEYREFQTVQGSGSQIQTQIGDQVLLNGFDASRRFDDVLWILQPSIAMQYRQQGWQFGVQLSKDFTLSREYEVTSNILVASEVPLPDFVTPVSRISASHDEAQDYPWRLATGVSYQLDKLLLSFDWHFYSNVDNDEYYVDDIQTPITRDLTQVSNFSLGLKYPISNTSSLAFGLFTDNSNAKIDTDIDFQRVEDIDLLGVSFSLESVLLDMPFTVGAYYKWGDGQVRFADIRSVEEIVGLPLYPDNDTFDVADATKRSFILYLSLDF</sequence>
<dbReference type="Proteomes" id="UP001157133">
    <property type="component" value="Unassembled WGS sequence"/>
</dbReference>
<feature type="signal peptide" evidence="1">
    <location>
        <begin position="1"/>
        <end position="30"/>
    </location>
</feature>
<organism evidence="2 3">
    <name type="scientific">Thalassotalea eurytherma</name>
    <dbReference type="NCBI Taxonomy" id="1144278"/>
    <lineage>
        <taxon>Bacteria</taxon>
        <taxon>Pseudomonadati</taxon>
        <taxon>Pseudomonadota</taxon>
        <taxon>Gammaproteobacteria</taxon>
        <taxon>Alteromonadales</taxon>
        <taxon>Colwelliaceae</taxon>
        <taxon>Thalassotalea</taxon>
    </lineage>
</organism>
<keyword evidence="1" id="KW-0732">Signal</keyword>